<dbReference type="RefSeq" id="WP_127748467.1">
    <property type="nucleotide sequence ID" value="NZ_CP033219.1"/>
</dbReference>
<dbReference type="Pfam" id="PF11363">
    <property type="entry name" value="DUF3164"/>
    <property type="match status" value="1"/>
</dbReference>
<protein>
    <submittedName>
        <fullName evidence="2">DUF3164 family protein</fullName>
    </submittedName>
</protein>
<feature type="region of interest" description="Disordered" evidence="1">
    <location>
        <begin position="1"/>
        <end position="35"/>
    </location>
</feature>
<organism evidence="2 3">
    <name type="scientific">Parasedimentitalea marina</name>
    <dbReference type="NCBI Taxonomy" id="2483033"/>
    <lineage>
        <taxon>Bacteria</taxon>
        <taxon>Pseudomonadati</taxon>
        <taxon>Pseudomonadota</taxon>
        <taxon>Alphaproteobacteria</taxon>
        <taxon>Rhodobacterales</taxon>
        <taxon>Paracoccaceae</taxon>
        <taxon>Parasedimentitalea</taxon>
    </lineage>
</organism>
<dbReference type="Proteomes" id="UP000283063">
    <property type="component" value="Chromosome"/>
</dbReference>
<dbReference type="OrthoDB" id="7554786at2"/>
<name>A0A3T0N1L3_9RHOB</name>
<gene>
    <name evidence="2" type="ORF">EBB79_08365</name>
</gene>
<dbReference type="AlphaFoldDB" id="A0A3T0N1L3"/>
<proteinExistence type="predicted"/>
<evidence type="ECO:0000256" key="1">
    <source>
        <dbReference type="SAM" id="MobiDB-lite"/>
    </source>
</evidence>
<reference evidence="2 3" key="1">
    <citation type="submission" date="2018-10" db="EMBL/GenBank/DDBJ databases">
        <title>Parasedimentitalea marina sp. nov., a psychrophilic bacterium isolated from deep seawater of the New Britain Trench.</title>
        <authorList>
            <person name="Cao J."/>
        </authorList>
    </citation>
    <scope>NUCLEOTIDE SEQUENCE [LARGE SCALE GENOMIC DNA]</scope>
    <source>
        <strain evidence="2 3">W43</strain>
    </source>
</reference>
<sequence>MQNPERSPQNGADPLTTQTPSQFEPEPISDGRVTANGNTYMTDTKGGLVPIDLVKAQDQLQDETVRKIAGYALALSTQTARFKEHVFDDIGDFEAILEQEYGSTIGGKRGNKTLMSFDGLFKVQVAVADQFDFGPELQVAKGLVDECLNEWSAEAPVELQAIVTNAFNTDKEGQINRAEIYKLLQLDIQDTRWTRAMQAIRDAMRVVGKSTYVRCYRRPTLDAKWQHITIDLAKA</sequence>
<keyword evidence="3" id="KW-1185">Reference proteome</keyword>
<dbReference type="KEGG" id="sedi:EBB79_08365"/>
<dbReference type="EMBL" id="CP033219">
    <property type="protein sequence ID" value="AZV77906.1"/>
    <property type="molecule type" value="Genomic_DNA"/>
</dbReference>
<evidence type="ECO:0000313" key="2">
    <source>
        <dbReference type="EMBL" id="AZV77906.1"/>
    </source>
</evidence>
<feature type="compositionally biased region" description="Polar residues" evidence="1">
    <location>
        <begin position="1"/>
        <end position="22"/>
    </location>
</feature>
<evidence type="ECO:0000313" key="3">
    <source>
        <dbReference type="Proteomes" id="UP000283063"/>
    </source>
</evidence>
<dbReference type="InterPro" id="IPR021505">
    <property type="entry name" value="Phage_B3_Orf6"/>
</dbReference>
<accession>A0A3T0N1L3</accession>